<protein>
    <submittedName>
        <fullName evidence="3">Amino acid adenylation domain-containing protein</fullName>
    </submittedName>
</protein>
<evidence type="ECO:0000259" key="1">
    <source>
        <dbReference type="Pfam" id="PF00501"/>
    </source>
</evidence>
<organism evidence="3 4">
    <name type="scientific">Nitratireductor aquibiodomus</name>
    <dbReference type="NCBI Taxonomy" id="204799"/>
    <lineage>
        <taxon>Bacteria</taxon>
        <taxon>Pseudomonadati</taxon>
        <taxon>Pseudomonadota</taxon>
        <taxon>Alphaproteobacteria</taxon>
        <taxon>Hyphomicrobiales</taxon>
        <taxon>Phyllobacteriaceae</taxon>
        <taxon>Nitratireductor</taxon>
    </lineage>
</organism>
<dbReference type="SUPFAM" id="SSF56801">
    <property type="entry name" value="Acetyl-CoA synthetase-like"/>
    <property type="match status" value="1"/>
</dbReference>
<dbReference type="PANTHER" id="PTHR43767">
    <property type="entry name" value="LONG-CHAIN-FATTY-ACID--COA LIGASE"/>
    <property type="match status" value="1"/>
</dbReference>
<dbReference type="Gene3D" id="3.30.300.30">
    <property type="match status" value="1"/>
</dbReference>
<dbReference type="AlphaFoldDB" id="A0A1H4JPA9"/>
<dbReference type="Pfam" id="PF00501">
    <property type="entry name" value="AMP-binding"/>
    <property type="match status" value="1"/>
</dbReference>
<evidence type="ECO:0000313" key="3">
    <source>
        <dbReference type="EMBL" id="SEB48093.1"/>
    </source>
</evidence>
<dbReference type="InterPro" id="IPR050237">
    <property type="entry name" value="ATP-dep_AMP-bd_enzyme"/>
</dbReference>
<feature type="domain" description="AMP-dependent synthetase/ligase" evidence="1">
    <location>
        <begin position="10"/>
        <end position="375"/>
    </location>
</feature>
<dbReference type="InterPro" id="IPR020845">
    <property type="entry name" value="AMP-binding_CS"/>
</dbReference>
<dbReference type="InterPro" id="IPR000873">
    <property type="entry name" value="AMP-dep_synth/lig_dom"/>
</dbReference>
<dbReference type="Proteomes" id="UP000199064">
    <property type="component" value="Unassembled WGS sequence"/>
</dbReference>
<gene>
    <name evidence="3" type="ORF">SAMN05216452_1560</name>
</gene>
<dbReference type="EMBL" id="FNSL01000001">
    <property type="protein sequence ID" value="SEB48093.1"/>
    <property type="molecule type" value="Genomic_DNA"/>
</dbReference>
<name>A0A1H4JPA9_9HYPH</name>
<evidence type="ECO:0000313" key="4">
    <source>
        <dbReference type="Proteomes" id="UP000199064"/>
    </source>
</evidence>
<accession>A0A1H4JPA9</accession>
<proteinExistence type="predicted"/>
<dbReference type="PANTHER" id="PTHR43767:SF10">
    <property type="entry name" value="SURFACTIN SYNTHASE SUBUNIT 1"/>
    <property type="match status" value="1"/>
</dbReference>
<dbReference type="InterPro" id="IPR045851">
    <property type="entry name" value="AMP-bd_C_sf"/>
</dbReference>
<keyword evidence="4" id="KW-1185">Reference proteome</keyword>
<reference evidence="4" key="1">
    <citation type="submission" date="2016-10" db="EMBL/GenBank/DDBJ databases">
        <authorList>
            <person name="Varghese N."/>
            <person name="Submissions S."/>
        </authorList>
    </citation>
    <scope>NUCLEOTIDE SEQUENCE [LARGE SCALE GENOMIC DNA]</scope>
    <source>
        <strain evidence="4">ES.061</strain>
    </source>
</reference>
<evidence type="ECO:0000259" key="2">
    <source>
        <dbReference type="Pfam" id="PF13193"/>
    </source>
</evidence>
<dbReference type="InterPro" id="IPR025110">
    <property type="entry name" value="AMP-bd_C"/>
</dbReference>
<dbReference type="PROSITE" id="PS00455">
    <property type="entry name" value="AMP_BINDING"/>
    <property type="match status" value="1"/>
</dbReference>
<sequence length="519" mass="55716">MRVETLLKDRAGLAPSPTALVTGPDRLSYADFDRLADRLAGALCAHGVEPGDRVALCMDNSREMAIAIFAGLRAGATVVPVNPGLRAEGLAHLLMDCTPKALIHEARHIGLCNEAIAAAGHTPLSIVARTDIVTRTDRATLSDAIAFDACLDLEVPLPARRDNDRDLAFLIYTSGSSGRPKGVMMSHRNVDAAAAMIADYLENDDRDVVLSALPLSFTYGLYQLLVAVRSGATLVLEKSFAFPHAVLEKAHAEGVTGFPLVPTMAAMLAALEGLKPDRLPPLRYITNAAAHLPPAHIQALRALFPAARIYSMYGLTECARATFLAPEDLDRHPTSVGKALPGTEALVIDEDGNEAETDVTGELVIRGPHVMQGYWNNPEATALALRDAPDGSGKRLHTGDLFKRDAEGFLHFVGRRDEVVKIRGEKVSPGQVDAVLVACPGVREALSFTTPDPVFGHRLDALVVADDPGLTERMLARHCKHRLPDTMVPKSFIFQAELPKTANGKTSRRLAAMEALKAS</sequence>
<dbReference type="RefSeq" id="WP_090327992.1">
    <property type="nucleotide sequence ID" value="NZ_FNSL01000001.1"/>
</dbReference>
<dbReference type="InterPro" id="IPR042099">
    <property type="entry name" value="ANL_N_sf"/>
</dbReference>
<dbReference type="Gene3D" id="3.40.50.12780">
    <property type="entry name" value="N-terminal domain of ligase-like"/>
    <property type="match status" value="1"/>
</dbReference>
<dbReference type="GO" id="GO:0016877">
    <property type="term" value="F:ligase activity, forming carbon-sulfur bonds"/>
    <property type="evidence" value="ECO:0007669"/>
    <property type="project" value="UniProtKB-ARBA"/>
</dbReference>
<feature type="domain" description="AMP-binding enzyme C-terminal" evidence="2">
    <location>
        <begin position="432"/>
        <end position="505"/>
    </location>
</feature>
<dbReference type="Pfam" id="PF13193">
    <property type="entry name" value="AMP-binding_C"/>
    <property type="match status" value="1"/>
</dbReference>